<dbReference type="InParanoid" id="L2GSW8"/>
<evidence type="ECO:0000313" key="2">
    <source>
        <dbReference type="Proteomes" id="UP000011081"/>
    </source>
</evidence>
<proteinExistence type="predicted"/>
<dbReference type="Gene3D" id="2.130.10.10">
    <property type="entry name" value="YVTN repeat-like/Quinoprotein amine dehydrogenase"/>
    <property type="match status" value="2"/>
</dbReference>
<name>L2GSW8_VAVCU</name>
<gene>
    <name evidence="1" type="ORF">VCUG_02127</name>
</gene>
<dbReference type="VEuPathDB" id="MicrosporidiaDB:VCUG_02127"/>
<dbReference type="OrthoDB" id="10387440at2759"/>
<protein>
    <submittedName>
        <fullName evidence="1">Uncharacterized protein</fullName>
    </submittedName>
</protein>
<dbReference type="InterPro" id="IPR036322">
    <property type="entry name" value="WD40_repeat_dom_sf"/>
</dbReference>
<dbReference type="SUPFAM" id="SSF50978">
    <property type="entry name" value="WD40 repeat-like"/>
    <property type="match status" value="2"/>
</dbReference>
<organism evidence="1 2">
    <name type="scientific">Vavraia culicis (isolate floridensis)</name>
    <name type="common">Microsporidian parasite</name>
    <dbReference type="NCBI Taxonomy" id="948595"/>
    <lineage>
        <taxon>Eukaryota</taxon>
        <taxon>Fungi</taxon>
        <taxon>Fungi incertae sedis</taxon>
        <taxon>Microsporidia</taxon>
        <taxon>Pleistophoridae</taxon>
        <taxon>Vavraia</taxon>
    </lineage>
</organism>
<dbReference type="OMA" id="HFYRING"/>
<dbReference type="GeneID" id="19879994"/>
<dbReference type="HOGENOM" id="CLU_382258_0_0_1"/>
<evidence type="ECO:0000313" key="1">
    <source>
        <dbReference type="EMBL" id="ELA46363.1"/>
    </source>
</evidence>
<accession>L2GSW8</accession>
<dbReference type="RefSeq" id="XP_008075141.1">
    <property type="nucleotide sequence ID" value="XM_008076950.1"/>
</dbReference>
<reference evidence="2" key="1">
    <citation type="submission" date="2011-03" db="EMBL/GenBank/DDBJ databases">
        <title>The genome sequence of Vavraia culicis strain floridensis.</title>
        <authorList>
            <consortium name="The Broad Institute Genome Sequencing Platform"/>
            <person name="Cuomo C."/>
            <person name="Becnel J."/>
            <person name="Sanscrainte N."/>
            <person name="Young S.K."/>
            <person name="Zeng Q."/>
            <person name="Gargeya S."/>
            <person name="Fitzgerald M."/>
            <person name="Haas B."/>
            <person name="Abouelleil A."/>
            <person name="Alvarado L."/>
            <person name="Arachchi H.M."/>
            <person name="Berlin A."/>
            <person name="Chapman S.B."/>
            <person name="Gearin G."/>
            <person name="Goldberg J."/>
            <person name="Griggs A."/>
            <person name="Gujja S."/>
            <person name="Hansen M."/>
            <person name="Heiman D."/>
            <person name="Howarth C."/>
            <person name="Larimer J."/>
            <person name="Lui A."/>
            <person name="MacDonald P.J.P."/>
            <person name="McCowen C."/>
            <person name="Montmayeur A."/>
            <person name="Murphy C."/>
            <person name="Neiman D."/>
            <person name="Pearson M."/>
            <person name="Priest M."/>
            <person name="Roberts A."/>
            <person name="Saif S."/>
            <person name="Shea T."/>
            <person name="Sisk P."/>
            <person name="Stolte C."/>
            <person name="Sykes S."/>
            <person name="Wortman J."/>
            <person name="Nusbaum C."/>
            <person name="Birren B."/>
        </authorList>
    </citation>
    <scope>NUCLEOTIDE SEQUENCE [LARGE SCALE GENOMIC DNA]</scope>
    <source>
        <strain evidence="2">floridensis</strain>
    </source>
</reference>
<sequence>MTTTHKNFRKVRILNEISSYGDIITEKRDNNLYITTFTATSYTTFDIKHLNTVFVGPLFTHISCYDKYLNRLVVCTDNNICVCDRGSVESSVGYGDLCVQCVRMVVCFEECAVILTDKSEVITVGYDLSIRNRIVMEGAYLVRRVGVRNKLVVVCRDRIVLYRIDSGQEVCVYNVQHKITSMFVSGYTSLIGTKTGLVALLCLKTGEFIHVVQFDVPIWDVSANLTDGLVSVCDVKRVLHVYDLRNGVVVDRMVDVCRVAYLDGYWVVTRINNGKYRKGCVEGNNQVISTDRDPGTEVHGQAVAKNRNSVTEIANKADEKTFSVNGEKGRIGKEYIENDHQSSSRDTMEDLKARNISITGTCSDESPVVAEIRRSTDLSKIDLELYRLENYKLTLKKCRRTFGEKIIGIGNHTRRNLVLIGDRSAFNLGYFRDEQSFKFKMLNMTSGWTAKNKIRYYDIKDRIVVGAEFSISELDHTNKRDVSVFKTYNERIACMALSECSNFVIFSLGSVAICMNLKSALIYKRICLENVVGVAMTLLRDRILLYDDKTVHFYRINGQKLSEMVVDGINFMKMMLVENMLVMIYAKQVVFIDIDRHSIVNEITFKNEIKDVTVSNDFRKLGVVFENYAAVYELGSNTLIDTFTGEHDKILFSLHNEFVVLTNYSTVELYADENWFYNNREVNEVFESTTNHSTGVDNELIAEKKNELMVELLSYLEFERRKN</sequence>
<dbReference type="EMBL" id="GL877448">
    <property type="protein sequence ID" value="ELA46363.1"/>
    <property type="molecule type" value="Genomic_DNA"/>
</dbReference>
<dbReference type="AlphaFoldDB" id="L2GSW8"/>
<dbReference type="STRING" id="948595.L2GSW8"/>
<keyword evidence="2" id="KW-1185">Reference proteome</keyword>
<dbReference type="Proteomes" id="UP000011081">
    <property type="component" value="Unassembled WGS sequence"/>
</dbReference>
<dbReference type="InterPro" id="IPR015943">
    <property type="entry name" value="WD40/YVTN_repeat-like_dom_sf"/>
</dbReference>